<gene>
    <name evidence="1" type="ORF">C7430_11391</name>
</gene>
<evidence type="ECO:0000313" key="2">
    <source>
        <dbReference type="Proteomes" id="UP000245996"/>
    </source>
</evidence>
<protein>
    <submittedName>
        <fullName evidence="1">YaaC-like protein</fullName>
    </submittedName>
</protein>
<dbReference type="Pfam" id="PF14175">
    <property type="entry name" value="YaaC"/>
    <property type="match status" value="1"/>
</dbReference>
<dbReference type="EMBL" id="QGHE01000013">
    <property type="protein sequence ID" value="PWJ75387.1"/>
    <property type="molecule type" value="Genomic_DNA"/>
</dbReference>
<sequence>MAFKEISYKNKVLTIHKSITCPDFNEKTVLVTDTWDYIDLWLKRARKNEARFYWNQARSFYDATLLLPKVSAPLTAYYCFLNATKALLITKNVAFEEKHGVSGFTVDGQTSLSNEKVIFKNSGILSSLCLHLGENTNNDIYTLKSLLGNIPNIHRAYNLTYSSSNDIFIPIKNPMIVKSMANEESWFSAELTDKFSNKHTINKLPDGFIRDFGFDDKYIIRSRRRFKWKFNDKKGSLESFRKYHMKIRSHLFYINGTSKYWYIKRGGNIANLINRSTMTIMFAAMHKLSEMSRYTPNVLSRHFDCQHNWLLSEFVSSALNQFIDEISSEITGLEFMIPGRK</sequence>
<dbReference type="Proteomes" id="UP000245996">
    <property type="component" value="Unassembled WGS sequence"/>
</dbReference>
<dbReference type="AlphaFoldDB" id="A0ABD6XL00"/>
<evidence type="ECO:0000313" key="1">
    <source>
        <dbReference type="EMBL" id="PWJ75387.1"/>
    </source>
</evidence>
<dbReference type="RefSeq" id="WP_109653849.1">
    <property type="nucleotide sequence ID" value="NZ_CP134761.1"/>
</dbReference>
<accession>A0ABD6XL00</accession>
<proteinExistence type="predicted"/>
<reference evidence="1 2" key="1">
    <citation type="submission" date="2018-05" db="EMBL/GenBank/DDBJ databases">
        <title>Genomic Encyclopedia of Type Strains, Phase IV (KMG-V): Genome sequencing to study the core and pangenomes of soil and plant-associated prokaryotes.</title>
        <authorList>
            <person name="Whitman W."/>
        </authorList>
    </citation>
    <scope>NUCLEOTIDE SEQUENCE [LARGE SCALE GENOMIC DNA]</scope>
    <source>
        <strain evidence="1 2">PNG 92-11</strain>
    </source>
</reference>
<comment type="caution">
    <text evidence="1">The sequence shown here is derived from an EMBL/GenBank/DDBJ whole genome shotgun (WGS) entry which is preliminary data.</text>
</comment>
<dbReference type="InterPro" id="IPR026988">
    <property type="entry name" value="YaaC-like"/>
</dbReference>
<organism evidence="1 2">
    <name type="scientific">Enterobacter agglomerans</name>
    <name type="common">Erwinia herbicola</name>
    <name type="synonym">Pantoea agglomerans</name>
    <dbReference type="NCBI Taxonomy" id="549"/>
    <lineage>
        <taxon>Bacteria</taxon>
        <taxon>Pseudomonadati</taxon>
        <taxon>Pseudomonadota</taxon>
        <taxon>Gammaproteobacteria</taxon>
        <taxon>Enterobacterales</taxon>
        <taxon>Erwiniaceae</taxon>
        <taxon>Pantoea</taxon>
        <taxon>Pantoea agglomerans group</taxon>
    </lineage>
</organism>
<name>A0ABD6XL00_ENTAG</name>